<evidence type="ECO:0000259" key="6">
    <source>
        <dbReference type="PROSITE" id="PS50893"/>
    </source>
</evidence>
<name>A0ABZ0KQU0_STRC4</name>
<dbReference type="EMBL" id="CP137524">
    <property type="protein sequence ID" value="WOT40452.1"/>
    <property type="molecule type" value="Genomic_DNA"/>
</dbReference>
<feature type="compositionally biased region" description="Basic and acidic residues" evidence="5">
    <location>
        <begin position="308"/>
        <end position="319"/>
    </location>
</feature>
<feature type="compositionally biased region" description="Low complexity" evidence="5">
    <location>
        <begin position="393"/>
        <end position="424"/>
    </location>
</feature>
<evidence type="ECO:0000256" key="4">
    <source>
        <dbReference type="ARBA" id="ARBA00022840"/>
    </source>
</evidence>
<keyword evidence="2" id="KW-0677">Repeat</keyword>
<reference evidence="7 8" key="2">
    <citation type="journal article" date="2024" name="Microb. Biotechnol.">
        <title>The involvement of multiple ABC transporters in daunorubicin efflux in Streptomyces coeruleorubidus.</title>
        <authorList>
            <person name="Dong J."/>
            <person name="Ning J."/>
            <person name="Tian Y."/>
            <person name="Li H."/>
            <person name="Chen H."/>
            <person name="Guan W."/>
        </authorList>
    </citation>
    <scope>NUCLEOTIDE SEQUENCE [LARGE SCALE GENOMIC DNA]</scope>
    <source>
        <strain evidence="7 8">CICC 11043</strain>
    </source>
</reference>
<dbReference type="InterPro" id="IPR003439">
    <property type="entry name" value="ABC_transporter-like_ATP-bd"/>
</dbReference>
<feature type="compositionally biased region" description="Low complexity" evidence="5">
    <location>
        <begin position="349"/>
        <end position="363"/>
    </location>
</feature>
<dbReference type="Gene3D" id="3.40.50.300">
    <property type="entry name" value="P-loop containing nucleotide triphosphate hydrolases"/>
    <property type="match status" value="2"/>
</dbReference>
<keyword evidence="3" id="KW-0547">Nucleotide-binding</keyword>
<dbReference type="CDD" id="cd03216">
    <property type="entry name" value="ABC_Carb_Monos_I"/>
    <property type="match status" value="1"/>
</dbReference>
<evidence type="ECO:0000256" key="1">
    <source>
        <dbReference type="ARBA" id="ARBA00022448"/>
    </source>
</evidence>
<keyword evidence="4 7" id="KW-0067">ATP-binding</keyword>
<dbReference type="CDD" id="cd03215">
    <property type="entry name" value="ABC_Carb_Monos_II"/>
    <property type="match status" value="1"/>
</dbReference>
<reference evidence="7 8" key="1">
    <citation type="journal article" date="2021" name="J. Microbiol. Biotechnol.">
        <title>An Efficient Markerless Deletion System Suitable for the Industrial Strains of Streptomyces.</title>
        <authorList>
            <person name="Dong J."/>
            <person name="Wei J."/>
            <person name="Li H."/>
            <person name="Zhao S."/>
            <person name="Guan W."/>
        </authorList>
    </citation>
    <scope>NUCLEOTIDE SEQUENCE [LARGE SCALE GENOMIC DNA]</scope>
    <source>
        <strain evidence="7 8">CICC 11043</strain>
    </source>
</reference>
<evidence type="ECO:0000313" key="8">
    <source>
        <dbReference type="Proteomes" id="UP001305002"/>
    </source>
</evidence>
<sequence length="710" mass="72208">MPVKAASPSGPEPLVRIRGLGKRFGGTVALAGVDLDVHAGSVLALLGPNGAGKSTLIKVLAGVHPADAGQITVDGEPLGSPAASRSMSFIHQDLGLVEWMTVAENIALTNGYARGRGLISWRRTRERCVGALRIVAGHLDPDAPVSGLAPAERSLVAIARALAARARLIVLDEPTARLPAADSARLFGVLHDLRDRGHAILYVTHRLDEVYEVADTFAVLRDGRLVSHGRLAGHSPARLVHDIVGEEDPPTTTRPARPSPATRPAGPSPADDPARPSSADGPAATPAAARSTGTPSADHPATPPTADRPARASDSDRPARPSAADRPAGASAAGHSVSPPAADRPAGTPAADYPARPPAAAHPASPPAVDRPAGTSDGDRSASSPAVDRPVGASAADHPAAPPAAAERPAGTPAAERPARPSAADHPAGTPAADHPVGPPAADHPATPPAAAHPAPPPAAAPPVLALDSVRTPLAGPVSLEVAAGEVLGLVGLSDAGHTDLGRALAGARPLLGGRAVLHGRPYRPRTVAEAVALGVGFVPGDRLREGCLAELTVRENLLANPRAGGRPAPRWIGPRRERADAAALIERFSVRPRDSEAPIATLSGGNQQKVMIGRWLRTELRLLILEEPTASVDIGAKAAIHRLLDEALSAGLAVLLLSTDFEEVASVCGRTLVFVRGSVTAELSGGALTVTGLTRAASAMPPSTPATTP</sequence>
<evidence type="ECO:0000256" key="2">
    <source>
        <dbReference type="ARBA" id="ARBA00022737"/>
    </source>
</evidence>
<feature type="compositionally biased region" description="Low complexity" evidence="5">
    <location>
        <begin position="440"/>
        <end position="453"/>
    </location>
</feature>
<feature type="compositionally biased region" description="Low complexity" evidence="5">
    <location>
        <begin position="250"/>
        <end position="307"/>
    </location>
</feature>
<evidence type="ECO:0000256" key="3">
    <source>
        <dbReference type="ARBA" id="ARBA00022741"/>
    </source>
</evidence>
<gene>
    <name evidence="7" type="ORF">R5U08_31825</name>
</gene>
<dbReference type="InterPro" id="IPR050107">
    <property type="entry name" value="ABC_carbohydrate_import_ATPase"/>
</dbReference>
<dbReference type="RefSeq" id="WP_317928179.1">
    <property type="nucleotide sequence ID" value="NZ_CP137524.1"/>
</dbReference>
<dbReference type="InterPro" id="IPR017871">
    <property type="entry name" value="ABC_transporter-like_CS"/>
</dbReference>
<dbReference type="SMART" id="SM00382">
    <property type="entry name" value="AAA"/>
    <property type="match status" value="2"/>
</dbReference>
<dbReference type="PANTHER" id="PTHR43790:SF9">
    <property type="entry name" value="GALACTOFURANOSE TRANSPORTER ATP-BINDING PROTEIN YTFR"/>
    <property type="match status" value="1"/>
</dbReference>
<dbReference type="PROSITE" id="PS50893">
    <property type="entry name" value="ABC_TRANSPORTER_2"/>
    <property type="match status" value="2"/>
</dbReference>
<feature type="domain" description="ABC transporter" evidence="6">
    <location>
        <begin position="15"/>
        <end position="247"/>
    </location>
</feature>
<organism evidence="7 8">
    <name type="scientific">Streptomyces coeruleorubidus</name>
    <dbReference type="NCBI Taxonomy" id="116188"/>
    <lineage>
        <taxon>Bacteria</taxon>
        <taxon>Bacillati</taxon>
        <taxon>Actinomycetota</taxon>
        <taxon>Actinomycetes</taxon>
        <taxon>Kitasatosporales</taxon>
        <taxon>Streptomycetaceae</taxon>
        <taxon>Streptomyces</taxon>
    </lineage>
</organism>
<accession>A0ABZ0KQU0</accession>
<protein>
    <submittedName>
        <fullName evidence="7">ATP-binding cassette domain-containing protein</fullName>
    </submittedName>
</protein>
<feature type="compositionally biased region" description="Low complexity" evidence="5">
    <location>
        <begin position="320"/>
        <end position="334"/>
    </location>
</feature>
<dbReference type="SUPFAM" id="SSF52540">
    <property type="entry name" value="P-loop containing nucleoside triphosphate hydrolases"/>
    <property type="match status" value="2"/>
</dbReference>
<evidence type="ECO:0000313" key="7">
    <source>
        <dbReference type="EMBL" id="WOT40452.1"/>
    </source>
</evidence>
<dbReference type="PROSITE" id="PS00211">
    <property type="entry name" value="ABC_TRANSPORTER_1"/>
    <property type="match status" value="1"/>
</dbReference>
<dbReference type="GO" id="GO:0005524">
    <property type="term" value="F:ATP binding"/>
    <property type="evidence" value="ECO:0007669"/>
    <property type="project" value="UniProtKB-KW"/>
</dbReference>
<dbReference type="Proteomes" id="UP001305002">
    <property type="component" value="Chromosome"/>
</dbReference>
<keyword evidence="8" id="KW-1185">Reference proteome</keyword>
<proteinExistence type="predicted"/>
<evidence type="ECO:0000256" key="5">
    <source>
        <dbReference type="SAM" id="MobiDB-lite"/>
    </source>
</evidence>
<feature type="region of interest" description="Disordered" evidence="5">
    <location>
        <begin position="237"/>
        <end position="460"/>
    </location>
</feature>
<dbReference type="InterPro" id="IPR027417">
    <property type="entry name" value="P-loop_NTPase"/>
</dbReference>
<keyword evidence="1" id="KW-0813">Transport</keyword>
<feature type="domain" description="ABC transporter" evidence="6">
    <location>
        <begin position="459"/>
        <end position="702"/>
    </location>
</feature>
<dbReference type="PANTHER" id="PTHR43790">
    <property type="entry name" value="CARBOHYDRATE TRANSPORT ATP-BINDING PROTEIN MG119-RELATED"/>
    <property type="match status" value="1"/>
</dbReference>
<dbReference type="Pfam" id="PF00005">
    <property type="entry name" value="ABC_tran"/>
    <property type="match status" value="2"/>
</dbReference>
<dbReference type="InterPro" id="IPR003593">
    <property type="entry name" value="AAA+_ATPase"/>
</dbReference>